<dbReference type="GO" id="GO:0008094">
    <property type="term" value="F:ATP-dependent activity, acting on DNA"/>
    <property type="evidence" value="ECO:0007669"/>
    <property type="project" value="TreeGrafter"/>
</dbReference>
<dbReference type="GO" id="GO:0033063">
    <property type="term" value="C:Rad51B-Rad51C-Rad51D-XRCC2 complex"/>
    <property type="evidence" value="ECO:0007669"/>
    <property type="project" value="TreeGrafter"/>
</dbReference>
<dbReference type="SUPFAM" id="SSF52540">
    <property type="entry name" value="P-loop containing nucleoside triphosphate hydrolases"/>
    <property type="match status" value="1"/>
</dbReference>
<dbReference type="InterPro" id="IPR027417">
    <property type="entry name" value="P-loop_NTPase"/>
</dbReference>
<keyword evidence="4" id="KW-1185">Reference proteome</keyword>
<dbReference type="AlphaFoldDB" id="W4KBR9"/>
<dbReference type="GO" id="GO:0003697">
    <property type="term" value="F:single-stranded DNA binding"/>
    <property type="evidence" value="ECO:0007669"/>
    <property type="project" value="TreeGrafter"/>
</dbReference>
<proteinExistence type="predicted"/>
<dbReference type="EMBL" id="KI925457">
    <property type="protein sequence ID" value="ETW83189.1"/>
    <property type="molecule type" value="Genomic_DNA"/>
</dbReference>
<dbReference type="GeneID" id="20670172"/>
<dbReference type="GO" id="GO:0042148">
    <property type="term" value="P:DNA strand invasion"/>
    <property type="evidence" value="ECO:0007669"/>
    <property type="project" value="TreeGrafter"/>
</dbReference>
<dbReference type="Proteomes" id="UP000030671">
    <property type="component" value="Unassembled WGS sequence"/>
</dbReference>
<dbReference type="InParanoid" id="W4KBR9"/>
<dbReference type="KEGG" id="hir:HETIRDRAFT_314894"/>
<sequence>MSVRLSSLSSPLPPTLLQHLRDINVRTAADLILTPPEALLRLLPHGSMTLGEVLDCVESVTHQVTGEAVLGDALYEAALSHEAEGEDVKSGVDGLDALLGGSFGGTSGGRALALHLIFRHLCDHARAVAVWMDTTGDLSADRIKHTLLAYAGPATSTVLERLHISLAFDLPSAYDVLESIRSVFMSPAPSDTTPRILVIDTITPLLGPHLSAVSSQGHAAMVTFMRTLRILAQTHLLCILVINSSTIVKSSNLASILTTATRKPALGPSFTFLTDATLWLARPPASELGDTSHDAANQGEIDEKSASDLRVAEVLRSRISVRIEFPLFVSCSGTSILMHPIRAAIENVVCIPNSRRNHRTCLIISRFDDHSHGHVLFGV</sequence>
<evidence type="ECO:0000256" key="2">
    <source>
        <dbReference type="ARBA" id="ARBA00023242"/>
    </source>
</evidence>
<dbReference type="PANTHER" id="PTHR46457">
    <property type="entry name" value="DNA REPAIR PROTEIN RAD51 HOMOLOG 4"/>
    <property type="match status" value="1"/>
</dbReference>
<dbReference type="GO" id="GO:0005657">
    <property type="term" value="C:replication fork"/>
    <property type="evidence" value="ECO:0007669"/>
    <property type="project" value="TreeGrafter"/>
</dbReference>
<dbReference type="GO" id="GO:0000723">
    <property type="term" value="P:telomere maintenance"/>
    <property type="evidence" value="ECO:0007669"/>
    <property type="project" value="TreeGrafter"/>
</dbReference>
<reference evidence="3 4" key="1">
    <citation type="journal article" date="2012" name="New Phytol.">
        <title>Insight into trade-off between wood decay and parasitism from the genome of a fungal forest pathogen.</title>
        <authorList>
            <person name="Olson A."/>
            <person name="Aerts A."/>
            <person name="Asiegbu F."/>
            <person name="Belbahri L."/>
            <person name="Bouzid O."/>
            <person name="Broberg A."/>
            <person name="Canback B."/>
            <person name="Coutinho P.M."/>
            <person name="Cullen D."/>
            <person name="Dalman K."/>
            <person name="Deflorio G."/>
            <person name="van Diepen L.T."/>
            <person name="Dunand C."/>
            <person name="Duplessis S."/>
            <person name="Durling M."/>
            <person name="Gonthier P."/>
            <person name="Grimwood J."/>
            <person name="Fossdal C.G."/>
            <person name="Hansson D."/>
            <person name="Henrissat B."/>
            <person name="Hietala A."/>
            <person name="Himmelstrand K."/>
            <person name="Hoffmeister D."/>
            <person name="Hogberg N."/>
            <person name="James T.Y."/>
            <person name="Karlsson M."/>
            <person name="Kohler A."/>
            <person name="Kues U."/>
            <person name="Lee Y.H."/>
            <person name="Lin Y.C."/>
            <person name="Lind M."/>
            <person name="Lindquist E."/>
            <person name="Lombard V."/>
            <person name="Lucas S."/>
            <person name="Lunden K."/>
            <person name="Morin E."/>
            <person name="Murat C."/>
            <person name="Park J."/>
            <person name="Raffaello T."/>
            <person name="Rouze P."/>
            <person name="Salamov A."/>
            <person name="Schmutz J."/>
            <person name="Solheim H."/>
            <person name="Stahlberg J."/>
            <person name="Velez H."/>
            <person name="de Vries R.P."/>
            <person name="Wiebenga A."/>
            <person name="Woodward S."/>
            <person name="Yakovlev I."/>
            <person name="Garbelotto M."/>
            <person name="Martin F."/>
            <person name="Grigoriev I.V."/>
            <person name="Stenlid J."/>
        </authorList>
    </citation>
    <scope>NUCLEOTIDE SEQUENCE [LARGE SCALE GENOMIC DNA]</scope>
    <source>
        <strain evidence="3 4">TC 32-1</strain>
    </source>
</reference>
<protein>
    <recommendedName>
        <fullName evidence="5">DNA recombination and repair protein Rad51-like C-terminal domain-containing protein</fullName>
    </recommendedName>
</protein>
<dbReference type="OrthoDB" id="336321at2759"/>
<dbReference type="Gene3D" id="3.40.50.300">
    <property type="entry name" value="P-loop containing nucleotide triphosphate hydrolases"/>
    <property type="match status" value="1"/>
</dbReference>
<organism evidence="3 4">
    <name type="scientific">Heterobasidion irregulare (strain TC 32-1)</name>
    <dbReference type="NCBI Taxonomy" id="747525"/>
    <lineage>
        <taxon>Eukaryota</taxon>
        <taxon>Fungi</taxon>
        <taxon>Dikarya</taxon>
        <taxon>Basidiomycota</taxon>
        <taxon>Agaricomycotina</taxon>
        <taxon>Agaricomycetes</taxon>
        <taxon>Russulales</taxon>
        <taxon>Bondarzewiaceae</taxon>
        <taxon>Heterobasidion</taxon>
        <taxon>Heterobasidion annosum species complex</taxon>
    </lineage>
</organism>
<dbReference type="GO" id="GO:0005815">
    <property type="term" value="C:microtubule organizing center"/>
    <property type="evidence" value="ECO:0007669"/>
    <property type="project" value="TreeGrafter"/>
</dbReference>
<name>W4KBR9_HETIT</name>
<dbReference type="eggNOG" id="KOG1433">
    <property type="taxonomic scope" value="Eukaryota"/>
</dbReference>
<accession>W4KBR9</accession>
<dbReference type="STRING" id="747525.W4KBR9"/>
<comment type="subcellular location">
    <subcellularLocation>
        <location evidence="1">Nucleus</location>
    </subcellularLocation>
</comment>
<dbReference type="GO" id="GO:0000400">
    <property type="term" value="F:four-way junction DNA binding"/>
    <property type="evidence" value="ECO:0007669"/>
    <property type="project" value="TreeGrafter"/>
</dbReference>
<evidence type="ECO:0000313" key="4">
    <source>
        <dbReference type="Proteomes" id="UP000030671"/>
    </source>
</evidence>
<dbReference type="RefSeq" id="XP_009545471.1">
    <property type="nucleotide sequence ID" value="XM_009547176.1"/>
</dbReference>
<evidence type="ECO:0000313" key="3">
    <source>
        <dbReference type="EMBL" id="ETW83189.1"/>
    </source>
</evidence>
<dbReference type="InterPro" id="IPR051988">
    <property type="entry name" value="HRR_RAD51_Paralog"/>
</dbReference>
<keyword evidence="2" id="KW-0539">Nucleus</keyword>
<dbReference type="HOGENOM" id="CLU_048777_0_0_1"/>
<gene>
    <name evidence="3" type="ORF">HETIRDRAFT_314894</name>
</gene>
<dbReference type="GO" id="GO:0007131">
    <property type="term" value="P:reciprocal meiotic recombination"/>
    <property type="evidence" value="ECO:0007669"/>
    <property type="project" value="TreeGrafter"/>
</dbReference>
<dbReference type="GO" id="GO:0000724">
    <property type="term" value="P:double-strand break repair via homologous recombination"/>
    <property type="evidence" value="ECO:0007669"/>
    <property type="project" value="TreeGrafter"/>
</dbReference>
<evidence type="ECO:0008006" key="5">
    <source>
        <dbReference type="Google" id="ProtNLM"/>
    </source>
</evidence>
<evidence type="ECO:0000256" key="1">
    <source>
        <dbReference type="ARBA" id="ARBA00004123"/>
    </source>
</evidence>
<dbReference type="PANTHER" id="PTHR46457:SF1">
    <property type="entry name" value="DNA REPAIR PROTEIN RAD51 HOMOLOG 4"/>
    <property type="match status" value="1"/>
</dbReference>